<sequence>MLLWITILILLQGCQSMPAWFAGGSQTVAAGTSSYETYKTITMVKVGVDGALTANGKKTTTDVVLSRVTGKDCKVMRSVRTRTIKYMCIEVMPENLGNGEVHDYE</sequence>
<gene>
    <name evidence="1" type="ORF">METZ01_LOCUS235970</name>
</gene>
<dbReference type="AlphaFoldDB" id="A0A382H745"/>
<accession>A0A382H745</accession>
<proteinExistence type="predicted"/>
<organism evidence="1">
    <name type="scientific">marine metagenome</name>
    <dbReference type="NCBI Taxonomy" id="408172"/>
    <lineage>
        <taxon>unclassified sequences</taxon>
        <taxon>metagenomes</taxon>
        <taxon>ecological metagenomes</taxon>
    </lineage>
</organism>
<reference evidence="1" key="1">
    <citation type="submission" date="2018-05" db="EMBL/GenBank/DDBJ databases">
        <authorList>
            <person name="Lanie J.A."/>
            <person name="Ng W.-L."/>
            <person name="Kazmierczak K.M."/>
            <person name="Andrzejewski T.M."/>
            <person name="Davidsen T.M."/>
            <person name="Wayne K.J."/>
            <person name="Tettelin H."/>
            <person name="Glass J.I."/>
            <person name="Rusch D."/>
            <person name="Podicherti R."/>
            <person name="Tsui H.-C.T."/>
            <person name="Winkler M.E."/>
        </authorList>
    </citation>
    <scope>NUCLEOTIDE SEQUENCE</scope>
</reference>
<protein>
    <submittedName>
        <fullName evidence="1">Uncharacterized protein</fullName>
    </submittedName>
</protein>
<evidence type="ECO:0000313" key="1">
    <source>
        <dbReference type="EMBL" id="SVB83116.1"/>
    </source>
</evidence>
<name>A0A382H745_9ZZZZ</name>
<dbReference type="EMBL" id="UINC01059563">
    <property type="protein sequence ID" value="SVB83116.1"/>
    <property type="molecule type" value="Genomic_DNA"/>
</dbReference>